<accession>Q2G3N9</accession>
<dbReference type="GO" id="GO:0015833">
    <property type="term" value="P:peptide transport"/>
    <property type="evidence" value="ECO:0007669"/>
    <property type="project" value="TreeGrafter"/>
</dbReference>
<dbReference type="Gene3D" id="3.40.190.10">
    <property type="entry name" value="Periplasmic binding protein-like II"/>
    <property type="match status" value="2"/>
</dbReference>
<evidence type="ECO:0000313" key="6">
    <source>
        <dbReference type="EMBL" id="ABD27534.1"/>
    </source>
</evidence>
<dbReference type="EMBL" id="CP000248">
    <property type="protein sequence ID" value="ABD27534.1"/>
    <property type="molecule type" value="Genomic_DNA"/>
</dbReference>
<dbReference type="RefSeq" id="WP_011446738.1">
    <property type="nucleotide sequence ID" value="NC_007794.1"/>
</dbReference>
<evidence type="ECO:0000256" key="3">
    <source>
        <dbReference type="ARBA" id="ARBA00022448"/>
    </source>
</evidence>
<organism evidence="6 7">
    <name type="scientific">Novosphingobium aromaticivorans (strain ATCC 700278 / DSM 12444 / CCUG 56034 / CIP 105152 / NBRC 16084 / F199)</name>
    <dbReference type="NCBI Taxonomy" id="279238"/>
    <lineage>
        <taxon>Bacteria</taxon>
        <taxon>Pseudomonadati</taxon>
        <taxon>Pseudomonadota</taxon>
        <taxon>Alphaproteobacteria</taxon>
        <taxon>Sphingomonadales</taxon>
        <taxon>Sphingomonadaceae</taxon>
        <taxon>Novosphingobium</taxon>
    </lineage>
</organism>
<keyword evidence="3" id="KW-0813">Transport</keyword>
<dbReference type="Gene3D" id="3.10.105.10">
    <property type="entry name" value="Dipeptide-binding Protein, Domain 3"/>
    <property type="match status" value="1"/>
</dbReference>
<comment type="subcellular location">
    <subcellularLocation>
        <location evidence="1">Periplasm</location>
    </subcellularLocation>
</comment>
<dbReference type="InterPro" id="IPR000914">
    <property type="entry name" value="SBP_5_dom"/>
</dbReference>
<dbReference type="Proteomes" id="UP000009134">
    <property type="component" value="Chromosome"/>
</dbReference>
<dbReference type="eggNOG" id="COG4166">
    <property type="taxonomic scope" value="Bacteria"/>
</dbReference>
<dbReference type="PANTHER" id="PTHR30290">
    <property type="entry name" value="PERIPLASMIC BINDING COMPONENT OF ABC TRANSPORTER"/>
    <property type="match status" value="1"/>
</dbReference>
<keyword evidence="4" id="KW-0732">Signal</keyword>
<dbReference type="PANTHER" id="PTHR30290:SF10">
    <property type="entry name" value="PERIPLASMIC OLIGOPEPTIDE-BINDING PROTEIN-RELATED"/>
    <property type="match status" value="1"/>
</dbReference>
<dbReference type="HOGENOM" id="CLU_573521_0_0_5"/>
<dbReference type="GO" id="GO:0030313">
    <property type="term" value="C:cell envelope"/>
    <property type="evidence" value="ECO:0007669"/>
    <property type="project" value="UniProtKB-SubCell"/>
</dbReference>
<dbReference type="PROSITE" id="PS51257">
    <property type="entry name" value="PROKAR_LIPOPROTEIN"/>
    <property type="match status" value="1"/>
</dbReference>
<proteinExistence type="inferred from homology"/>
<dbReference type="STRING" id="279238.Saro_3099"/>
<gene>
    <name evidence="6" type="ordered locus">Saro_3099</name>
</gene>
<evidence type="ECO:0000256" key="4">
    <source>
        <dbReference type="ARBA" id="ARBA00022729"/>
    </source>
</evidence>
<evidence type="ECO:0000256" key="2">
    <source>
        <dbReference type="ARBA" id="ARBA00005695"/>
    </source>
</evidence>
<dbReference type="Pfam" id="PF00496">
    <property type="entry name" value="SBP_bac_5"/>
    <property type="match status" value="1"/>
</dbReference>
<dbReference type="AlphaFoldDB" id="Q2G3N9"/>
<sequence>MAAHRLARTGPFFLLSLALVSCGKGHDGALEVAVMGDASAIAEKRARLTPAAQLIRSATVEGLVGFDEQGRVVPALADRWIVTDNGQSYIFRLRDGTWPDGKRIAADTAATALRRSIASLKGTALGLDLAAIDEVRVMADRVIEIDLAAPVPELLTLLAQPELGLFYSGKGIGPMALEPGAEGAASLKLIPPEQRGMTRQPDFPHRARTLSLKFTAPAKAVALFNDGYADVVLGGRVDTIPLAGRIGLTRGNVQLDPVIGLFGLMIERTEGFLGDAANREALAMAIDRDALLARFNIGGWQPTTRIVSPDVEDDLGTIGERWQGMSAEQRQAQAAARVAAWKGAGRNLPTLNIAMPDGPGSSFVFEQVRDDLARVGVAVRRVPERDRADLRLVDVAARYGRATWFLNQLSCTVQKAVCSPIGDERVAEARRAADPQARAALLAEAEAEITAANGFIPIARPLRWSMVRSGTTGFGQSPWGWHPLPPLAWLPK</sequence>
<dbReference type="InterPro" id="IPR039424">
    <property type="entry name" value="SBP_5"/>
</dbReference>
<evidence type="ECO:0000256" key="1">
    <source>
        <dbReference type="ARBA" id="ARBA00004418"/>
    </source>
</evidence>
<reference evidence="7" key="1">
    <citation type="submission" date="2006-01" db="EMBL/GenBank/DDBJ databases">
        <title>Complete sequence of Novosphingobium aromaticivorans DSM 12444.</title>
        <authorList>
            <consortium name="US DOE Joint Genome Institute"/>
            <person name="Copeland A."/>
            <person name="Lucas S."/>
            <person name="Lapidus A."/>
            <person name="Barry K."/>
            <person name="Detter J.C."/>
            <person name="Glavina T."/>
            <person name="Hammon N."/>
            <person name="Israni S."/>
            <person name="Pitluck S."/>
            <person name="Chain P."/>
            <person name="Malfatti S."/>
            <person name="Shin M."/>
            <person name="Vergez L."/>
            <person name="Schmutz J."/>
            <person name="Larimer F."/>
            <person name="Land M."/>
            <person name="Kyrpides N."/>
            <person name="Ivanova N."/>
            <person name="Fredrickson J."/>
            <person name="Balkwill D."/>
            <person name="Romine M.F."/>
            <person name="Richardson P."/>
        </authorList>
    </citation>
    <scope>NUCLEOTIDE SEQUENCE [LARGE SCALE GENOMIC DNA]</scope>
    <source>
        <strain evidence="7">ATCC 700278 / DSM 12444 / CCUG 56034 / CIP 105152 / NBRC 16084 / F199</strain>
    </source>
</reference>
<dbReference type="KEGG" id="nar:Saro_3099"/>
<dbReference type="GO" id="GO:1904680">
    <property type="term" value="F:peptide transmembrane transporter activity"/>
    <property type="evidence" value="ECO:0007669"/>
    <property type="project" value="TreeGrafter"/>
</dbReference>
<dbReference type="SUPFAM" id="SSF53850">
    <property type="entry name" value="Periplasmic binding protein-like II"/>
    <property type="match status" value="1"/>
</dbReference>
<comment type="similarity">
    <text evidence="2">Belongs to the bacterial solute-binding protein 5 family.</text>
</comment>
<evidence type="ECO:0000313" key="7">
    <source>
        <dbReference type="Proteomes" id="UP000009134"/>
    </source>
</evidence>
<evidence type="ECO:0000259" key="5">
    <source>
        <dbReference type="Pfam" id="PF00496"/>
    </source>
</evidence>
<keyword evidence="7" id="KW-1185">Reference proteome</keyword>
<protein>
    <submittedName>
        <fullName evidence="6">Extracellular solute-binding protein, family 5</fullName>
    </submittedName>
</protein>
<feature type="domain" description="Solute-binding protein family 5" evidence="5">
    <location>
        <begin position="72"/>
        <end position="383"/>
    </location>
</feature>
<name>Q2G3N9_NOVAD</name>